<evidence type="ECO:0000313" key="2">
    <source>
        <dbReference type="Proteomes" id="UP000664288"/>
    </source>
</evidence>
<gene>
    <name evidence="1" type="ORF">J1C47_03305</name>
</gene>
<comment type="caution">
    <text evidence="1">The sequence shown here is derived from an EMBL/GenBank/DDBJ whole genome shotgun (WGS) entry which is preliminary data.</text>
</comment>
<sequence>MRPMIDLVLTVCLLADPANCKQERLTYQARATSAQCMMLSAPYVAQWAGEHPKWKVTRWRCEWPDQRKQPV</sequence>
<dbReference type="Proteomes" id="UP000664288">
    <property type="component" value="Unassembled WGS sequence"/>
</dbReference>
<accession>A0ABS3IZ10</accession>
<evidence type="ECO:0000313" key="1">
    <source>
        <dbReference type="EMBL" id="MBO0902654.1"/>
    </source>
</evidence>
<organism evidence="1 2">
    <name type="scientific">Jiella sonneratiae</name>
    <dbReference type="NCBI Taxonomy" id="2816856"/>
    <lineage>
        <taxon>Bacteria</taxon>
        <taxon>Pseudomonadati</taxon>
        <taxon>Pseudomonadota</taxon>
        <taxon>Alphaproteobacteria</taxon>
        <taxon>Hyphomicrobiales</taxon>
        <taxon>Aurantimonadaceae</taxon>
        <taxon>Jiella</taxon>
    </lineage>
</organism>
<keyword evidence="2" id="KW-1185">Reference proteome</keyword>
<dbReference type="EMBL" id="JAFMPY010000003">
    <property type="protein sequence ID" value="MBO0902654.1"/>
    <property type="molecule type" value="Genomic_DNA"/>
</dbReference>
<proteinExistence type="predicted"/>
<name>A0ABS3IZ10_9HYPH</name>
<protein>
    <submittedName>
        <fullName evidence="1">Uncharacterized protein</fullName>
    </submittedName>
</protein>
<reference evidence="1 2" key="1">
    <citation type="submission" date="2021-03" db="EMBL/GenBank/DDBJ databases">
        <title>Whole genome sequence of Jiella sp. MQZ13P-4.</title>
        <authorList>
            <person name="Tuo L."/>
        </authorList>
    </citation>
    <scope>NUCLEOTIDE SEQUENCE [LARGE SCALE GENOMIC DNA]</scope>
    <source>
        <strain evidence="1 2">MQZ13P-4</strain>
    </source>
</reference>